<keyword evidence="6" id="KW-1185">Reference proteome</keyword>
<organism evidence="5 6">
    <name type="scientific">Wandonia haliotis</name>
    <dbReference type="NCBI Taxonomy" id="574963"/>
    <lineage>
        <taxon>Bacteria</taxon>
        <taxon>Pseudomonadati</taxon>
        <taxon>Bacteroidota</taxon>
        <taxon>Flavobacteriia</taxon>
        <taxon>Flavobacteriales</taxon>
        <taxon>Crocinitomicaceae</taxon>
        <taxon>Wandonia</taxon>
    </lineage>
</organism>
<evidence type="ECO:0000313" key="5">
    <source>
        <dbReference type="EMBL" id="GAA0876905.1"/>
    </source>
</evidence>
<proteinExistence type="predicted"/>
<evidence type="ECO:0000313" key="6">
    <source>
        <dbReference type="Proteomes" id="UP001501126"/>
    </source>
</evidence>
<dbReference type="Pfam" id="PF01168">
    <property type="entry name" value="Ala_racemase_N"/>
    <property type="match status" value="1"/>
</dbReference>
<keyword evidence="2" id="KW-0663">Pyridoxal phosphate</keyword>
<dbReference type="Proteomes" id="UP001501126">
    <property type="component" value="Unassembled WGS sequence"/>
</dbReference>
<dbReference type="InterPro" id="IPR000821">
    <property type="entry name" value="Ala_racemase"/>
</dbReference>
<keyword evidence="3" id="KW-0413">Isomerase</keyword>
<gene>
    <name evidence="5" type="primary">orr</name>
    <name evidence="5" type="ORF">GCM10009118_33150</name>
</gene>
<evidence type="ECO:0000256" key="3">
    <source>
        <dbReference type="ARBA" id="ARBA00023235"/>
    </source>
</evidence>
<evidence type="ECO:0000256" key="1">
    <source>
        <dbReference type="ARBA" id="ARBA00001933"/>
    </source>
</evidence>
<evidence type="ECO:0000259" key="4">
    <source>
        <dbReference type="Pfam" id="PF01168"/>
    </source>
</evidence>
<protein>
    <submittedName>
        <fullName evidence="5">Ornithine racemase Orr</fullName>
    </submittedName>
</protein>
<dbReference type="InterPro" id="IPR001608">
    <property type="entry name" value="Ala_racemase_N"/>
</dbReference>
<comment type="cofactor">
    <cofactor evidence="1">
        <name>pyridoxal 5'-phosphate</name>
        <dbReference type="ChEBI" id="CHEBI:597326"/>
    </cofactor>
</comment>
<name>A0ABP3Y5S8_9FLAO</name>
<reference evidence="6" key="1">
    <citation type="journal article" date="2019" name="Int. J. Syst. Evol. Microbiol.">
        <title>The Global Catalogue of Microorganisms (GCM) 10K type strain sequencing project: providing services to taxonomists for standard genome sequencing and annotation.</title>
        <authorList>
            <consortium name="The Broad Institute Genomics Platform"/>
            <consortium name="The Broad Institute Genome Sequencing Center for Infectious Disease"/>
            <person name="Wu L."/>
            <person name="Ma J."/>
        </authorList>
    </citation>
    <scope>NUCLEOTIDE SEQUENCE [LARGE SCALE GENOMIC DNA]</scope>
    <source>
        <strain evidence="6">JCM 16083</strain>
    </source>
</reference>
<feature type="domain" description="Alanine racemase N-terminal" evidence="4">
    <location>
        <begin position="7"/>
        <end position="226"/>
    </location>
</feature>
<sequence length="359" mass="40636">MAQFILNKTALRCNYEYLKTLFEKNNIQFAIVSKLLCGTKSFLKELVDLGVQEVADSRVTNLERIKKINPDIRTIYIKPPAKRSIRKIVQYADVSCNSELQTILWLNEEAKRQNKIHNVLIMIEMGDLREGVMGDDLMSFYASIFELEHIHVIGLGTNLNCLHGVMPSSDKLVQLGLYKQLIESKFGQKIEWVSGGTSVVLPLLFRQQIPASNNHFRIGETLYFGNNLFTGEIIPEMRNDVFRLKAEIIEITDKPKVPFGELATNPSGEQFSFEEEDYGQTVHRAIVDIGILDVNPDFLFPINPKIKIGAASSDMLVVEIPADPGYAIGSTIEFRVEYMAALRLLNSFYIEKIVVEDPS</sequence>
<dbReference type="SUPFAM" id="SSF51419">
    <property type="entry name" value="PLP-binding barrel"/>
    <property type="match status" value="1"/>
</dbReference>
<comment type="caution">
    <text evidence="5">The sequence shown here is derived from an EMBL/GenBank/DDBJ whole genome shotgun (WGS) entry which is preliminary data.</text>
</comment>
<dbReference type="PANTHER" id="PTHR30511">
    <property type="entry name" value="ALANINE RACEMASE"/>
    <property type="match status" value="1"/>
</dbReference>
<dbReference type="Gene3D" id="3.20.20.10">
    <property type="entry name" value="Alanine racemase"/>
    <property type="match status" value="1"/>
</dbReference>
<accession>A0ABP3Y5S8</accession>
<dbReference type="RefSeq" id="WP_343790698.1">
    <property type="nucleotide sequence ID" value="NZ_BAAAFH010000022.1"/>
</dbReference>
<dbReference type="PANTHER" id="PTHR30511:SF3">
    <property type="entry name" value="LYSINE RACEMASE"/>
    <property type="match status" value="1"/>
</dbReference>
<evidence type="ECO:0000256" key="2">
    <source>
        <dbReference type="ARBA" id="ARBA00022898"/>
    </source>
</evidence>
<dbReference type="EMBL" id="BAAAFH010000022">
    <property type="protein sequence ID" value="GAA0876905.1"/>
    <property type="molecule type" value="Genomic_DNA"/>
</dbReference>
<dbReference type="InterPro" id="IPR029066">
    <property type="entry name" value="PLP-binding_barrel"/>
</dbReference>